<sequence length="126" mass="15001">MIEQQGKPNKKEYYITDNGRSKLKEWIEDEKPSEPIFRDEFIIKIYSSWLSGPETTITLLKERQHFTEELEKLKNDQDADFTDYQKGYSSRYYLLSRRLAIINIELEWTDRLLKSLLAQMTGSANK</sequence>
<reference evidence="2 3" key="1">
    <citation type="submission" date="2016-10" db="EMBL/GenBank/DDBJ databases">
        <authorList>
            <person name="de Groot N.N."/>
        </authorList>
    </citation>
    <scope>NUCLEOTIDE SEQUENCE [LARGE SCALE GENOMIC DNA]</scope>
    <source>
        <strain evidence="2 3">CGMCC 1.6762</strain>
    </source>
</reference>
<evidence type="ECO:0000313" key="2">
    <source>
        <dbReference type="EMBL" id="SDE79276.1"/>
    </source>
</evidence>
<protein>
    <submittedName>
        <fullName evidence="2">Virulence activator alpha C-term</fullName>
    </submittedName>
</protein>
<organism evidence="2 3">
    <name type="scientific">Bhargavaea beijingensis</name>
    <dbReference type="NCBI Taxonomy" id="426756"/>
    <lineage>
        <taxon>Bacteria</taxon>
        <taxon>Bacillati</taxon>
        <taxon>Bacillota</taxon>
        <taxon>Bacilli</taxon>
        <taxon>Bacillales</taxon>
        <taxon>Caryophanaceae</taxon>
        <taxon>Bhargavaea</taxon>
    </lineage>
</organism>
<dbReference type="InterPro" id="IPR018309">
    <property type="entry name" value="Tscrpt_reg_PadR_C"/>
</dbReference>
<dbReference type="STRING" id="426756.SAMN04488126_12111"/>
<evidence type="ECO:0000313" key="3">
    <source>
        <dbReference type="Proteomes" id="UP000198823"/>
    </source>
</evidence>
<dbReference type="Pfam" id="PF10400">
    <property type="entry name" value="Vir_act_alpha_C"/>
    <property type="match status" value="1"/>
</dbReference>
<name>A0A1G7FTR6_9BACL</name>
<dbReference type="InterPro" id="IPR036390">
    <property type="entry name" value="WH_DNA-bd_sf"/>
</dbReference>
<proteinExistence type="predicted"/>
<dbReference type="SUPFAM" id="SSF46785">
    <property type="entry name" value="Winged helix' DNA-binding domain"/>
    <property type="match status" value="1"/>
</dbReference>
<gene>
    <name evidence="2" type="ORF">SAMN04488126_12111</name>
</gene>
<accession>A0A1G7FTR6</accession>
<feature type="domain" description="Transcription regulator PadR C-terminal" evidence="1">
    <location>
        <begin position="38"/>
        <end position="115"/>
    </location>
</feature>
<dbReference type="AlphaFoldDB" id="A0A1G7FTR6"/>
<evidence type="ECO:0000259" key="1">
    <source>
        <dbReference type="Pfam" id="PF10400"/>
    </source>
</evidence>
<dbReference type="Proteomes" id="UP000198823">
    <property type="component" value="Unassembled WGS sequence"/>
</dbReference>
<dbReference type="EMBL" id="FNAR01000021">
    <property type="protein sequence ID" value="SDE79276.1"/>
    <property type="molecule type" value="Genomic_DNA"/>
</dbReference>